<dbReference type="GO" id="GO:0000165">
    <property type="term" value="P:MAPK cascade"/>
    <property type="evidence" value="ECO:0007669"/>
    <property type="project" value="UniProtKB-ARBA"/>
</dbReference>
<evidence type="ECO:0000256" key="5">
    <source>
        <dbReference type="ARBA" id="ARBA00022840"/>
    </source>
</evidence>
<dbReference type="AlphaFoldDB" id="A0A0D7BCV2"/>
<name>A0A0D7BCV2_9AGAR</name>
<dbReference type="PROSITE" id="PS50011">
    <property type="entry name" value="PROTEIN_KINASE_DOM"/>
    <property type="match status" value="1"/>
</dbReference>
<dbReference type="PANTHER" id="PTHR47448">
    <property type="entry name" value="DUAL SPECIFICITY MITOGEN-ACTIVATED PROTEIN KINASE KINASE DSOR1-LIKE PROTEIN"/>
    <property type="match status" value="1"/>
</dbReference>
<keyword evidence="11" id="KW-1185">Reference proteome</keyword>
<dbReference type="InterPro" id="IPR008271">
    <property type="entry name" value="Ser/Thr_kinase_AS"/>
</dbReference>
<keyword evidence="4 10" id="KW-0418">Kinase</keyword>
<keyword evidence="1 8" id="KW-0723">Serine/threonine-protein kinase</keyword>
<evidence type="ECO:0000256" key="1">
    <source>
        <dbReference type="ARBA" id="ARBA00022527"/>
    </source>
</evidence>
<comment type="similarity">
    <text evidence="6">Belongs to the protein kinase superfamily. STE Ser/Thr protein kinase family. MAP kinase kinase subfamily.</text>
</comment>
<evidence type="ECO:0000256" key="4">
    <source>
        <dbReference type="ARBA" id="ARBA00022777"/>
    </source>
</evidence>
<feature type="domain" description="Protein kinase" evidence="9">
    <location>
        <begin position="66"/>
        <end position="361"/>
    </location>
</feature>
<dbReference type="Gene3D" id="3.30.200.20">
    <property type="entry name" value="Phosphorylase Kinase, domain 1"/>
    <property type="match status" value="1"/>
</dbReference>
<keyword evidence="2" id="KW-0808">Transferase</keyword>
<dbReference type="SUPFAM" id="SSF56112">
    <property type="entry name" value="Protein kinase-like (PK-like)"/>
    <property type="match status" value="1"/>
</dbReference>
<evidence type="ECO:0000256" key="6">
    <source>
        <dbReference type="ARBA" id="ARBA00038035"/>
    </source>
</evidence>
<dbReference type="InterPro" id="IPR050915">
    <property type="entry name" value="MAP_kinase_kinase"/>
</dbReference>
<evidence type="ECO:0000256" key="7">
    <source>
        <dbReference type="PROSITE-ProRule" id="PRU10141"/>
    </source>
</evidence>
<dbReference type="Pfam" id="PF00069">
    <property type="entry name" value="Pkinase"/>
    <property type="match status" value="1"/>
</dbReference>
<organism evidence="10 11">
    <name type="scientific">Cylindrobasidium torrendii FP15055 ss-10</name>
    <dbReference type="NCBI Taxonomy" id="1314674"/>
    <lineage>
        <taxon>Eukaryota</taxon>
        <taxon>Fungi</taxon>
        <taxon>Dikarya</taxon>
        <taxon>Basidiomycota</taxon>
        <taxon>Agaricomycotina</taxon>
        <taxon>Agaricomycetes</taxon>
        <taxon>Agaricomycetidae</taxon>
        <taxon>Agaricales</taxon>
        <taxon>Marasmiineae</taxon>
        <taxon>Physalacriaceae</taxon>
        <taxon>Cylindrobasidium</taxon>
    </lineage>
</organism>
<evidence type="ECO:0000256" key="8">
    <source>
        <dbReference type="RuleBase" id="RU000304"/>
    </source>
</evidence>
<evidence type="ECO:0000256" key="2">
    <source>
        <dbReference type="ARBA" id="ARBA00022679"/>
    </source>
</evidence>
<proteinExistence type="inferred from homology"/>
<protein>
    <submittedName>
        <fullName evidence="10">Kinase-like protein</fullName>
    </submittedName>
</protein>
<dbReference type="Proteomes" id="UP000054007">
    <property type="component" value="Unassembled WGS sequence"/>
</dbReference>
<dbReference type="FunFam" id="3.30.200.20:FF:000040">
    <property type="entry name" value="Dual specificity mitogen-activated protein kinase kinase"/>
    <property type="match status" value="1"/>
</dbReference>
<gene>
    <name evidence="10" type="ORF">CYLTODRAFT_436644</name>
</gene>
<accession>A0A0D7BCV2</accession>
<dbReference type="InterPro" id="IPR011009">
    <property type="entry name" value="Kinase-like_dom_sf"/>
</dbReference>
<dbReference type="PROSITE" id="PS00107">
    <property type="entry name" value="PROTEIN_KINASE_ATP"/>
    <property type="match status" value="1"/>
</dbReference>
<dbReference type="STRING" id="1314674.A0A0D7BCV2"/>
<feature type="binding site" evidence="7">
    <location>
        <position position="95"/>
    </location>
    <ligand>
        <name>ATP</name>
        <dbReference type="ChEBI" id="CHEBI:30616"/>
    </ligand>
</feature>
<dbReference type="SMART" id="SM00220">
    <property type="entry name" value="S_TKc"/>
    <property type="match status" value="1"/>
</dbReference>
<reference evidence="10 11" key="1">
    <citation type="journal article" date="2015" name="Fungal Genet. Biol.">
        <title>Evolution of novel wood decay mechanisms in Agaricales revealed by the genome sequences of Fistulina hepatica and Cylindrobasidium torrendii.</title>
        <authorList>
            <person name="Floudas D."/>
            <person name="Held B.W."/>
            <person name="Riley R."/>
            <person name="Nagy L.G."/>
            <person name="Koehler G."/>
            <person name="Ransdell A.S."/>
            <person name="Younus H."/>
            <person name="Chow J."/>
            <person name="Chiniquy J."/>
            <person name="Lipzen A."/>
            <person name="Tritt A."/>
            <person name="Sun H."/>
            <person name="Haridas S."/>
            <person name="LaButti K."/>
            <person name="Ohm R.A."/>
            <person name="Kues U."/>
            <person name="Blanchette R.A."/>
            <person name="Grigoriev I.V."/>
            <person name="Minto R.E."/>
            <person name="Hibbett D.S."/>
        </authorList>
    </citation>
    <scope>NUCLEOTIDE SEQUENCE [LARGE SCALE GENOMIC DNA]</scope>
    <source>
        <strain evidence="10 11">FP15055 ss-10</strain>
    </source>
</reference>
<dbReference type="GO" id="GO:0004712">
    <property type="term" value="F:protein serine/threonine/tyrosine kinase activity"/>
    <property type="evidence" value="ECO:0007669"/>
    <property type="project" value="UniProtKB-ARBA"/>
</dbReference>
<keyword evidence="5 7" id="KW-0067">ATP-binding</keyword>
<sequence>MSSLRKKRNFKALQLPTDAPVAPLPPTPVENGIRSAISNTLAGLNAAPAPGEAPNRRFGPLRNEDFVELEELGLGNGGSVTKVEHKPTGLIMAKKIILIDAKPTVRKQILRELHIINDCDSPYIVKSYGAFLNEPNICICMQYMDKGSFDSIYKSIGPIDIRVVGKVAVCVLDGLGYLYDTHRIIHRDIKPSNILLDSSGSIRLCDFGVSGELVNSIANSFVGTSIYMSPERIQGGDYSIKSDIWSLGITLIELAHGRFPFNDSLSDDEGDGEDSYLRPDQVIMGSKRKSRGVSLHGSKLTMSIIELMHQIVKEPPPRLLDLNPDGSRRFPEEAALFIDSCLEKETSDRGTPRTLRSFPWINMARADPIDLKAWATNVVH</sequence>
<dbReference type="InterPro" id="IPR017441">
    <property type="entry name" value="Protein_kinase_ATP_BS"/>
</dbReference>
<evidence type="ECO:0000256" key="3">
    <source>
        <dbReference type="ARBA" id="ARBA00022741"/>
    </source>
</evidence>
<dbReference type="EMBL" id="KN880505">
    <property type="protein sequence ID" value="KIY68318.1"/>
    <property type="molecule type" value="Genomic_DNA"/>
</dbReference>
<dbReference type="PANTHER" id="PTHR47448:SF1">
    <property type="entry name" value="SERINE_THREONINE-PROTEIN KINASE STE7 HOMOLOG"/>
    <property type="match status" value="1"/>
</dbReference>
<dbReference type="OrthoDB" id="10252354at2759"/>
<evidence type="ECO:0000313" key="10">
    <source>
        <dbReference type="EMBL" id="KIY68318.1"/>
    </source>
</evidence>
<dbReference type="GO" id="GO:0005524">
    <property type="term" value="F:ATP binding"/>
    <property type="evidence" value="ECO:0007669"/>
    <property type="project" value="UniProtKB-UniRule"/>
</dbReference>
<evidence type="ECO:0000313" key="11">
    <source>
        <dbReference type="Proteomes" id="UP000054007"/>
    </source>
</evidence>
<dbReference type="InterPro" id="IPR000719">
    <property type="entry name" value="Prot_kinase_dom"/>
</dbReference>
<dbReference type="GO" id="GO:0004674">
    <property type="term" value="F:protein serine/threonine kinase activity"/>
    <property type="evidence" value="ECO:0007669"/>
    <property type="project" value="UniProtKB-KW"/>
</dbReference>
<keyword evidence="3 7" id="KW-0547">Nucleotide-binding</keyword>
<evidence type="ECO:0000259" key="9">
    <source>
        <dbReference type="PROSITE" id="PS50011"/>
    </source>
</evidence>
<dbReference type="PROSITE" id="PS00108">
    <property type="entry name" value="PROTEIN_KINASE_ST"/>
    <property type="match status" value="1"/>
</dbReference>
<dbReference type="Gene3D" id="1.10.510.10">
    <property type="entry name" value="Transferase(Phosphotransferase) domain 1"/>
    <property type="match status" value="1"/>
</dbReference>